<proteinExistence type="predicted"/>
<gene>
    <name evidence="1" type="ORF">O6H91_12G031800</name>
</gene>
<organism evidence="1 2">
    <name type="scientific">Diphasiastrum complanatum</name>
    <name type="common">Issler's clubmoss</name>
    <name type="synonym">Lycopodium complanatum</name>
    <dbReference type="NCBI Taxonomy" id="34168"/>
    <lineage>
        <taxon>Eukaryota</taxon>
        <taxon>Viridiplantae</taxon>
        <taxon>Streptophyta</taxon>
        <taxon>Embryophyta</taxon>
        <taxon>Tracheophyta</taxon>
        <taxon>Lycopodiopsida</taxon>
        <taxon>Lycopodiales</taxon>
        <taxon>Lycopodiaceae</taxon>
        <taxon>Lycopodioideae</taxon>
        <taxon>Diphasiastrum</taxon>
    </lineage>
</organism>
<sequence length="62" mass="6554">MKAMEALKWAMMRDPIITVSCLLGGIGVLLPAVVVPIRNAFSSAEPVQQPKLSDVVSGMTGK</sequence>
<accession>A0ACC2C046</accession>
<evidence type="ECO:0000313" key="1">
    <source>
        <dbReference type="EMBL" id="KAJ7535406.1"/>
    </source>
</evidence>
<protein>
    <submittedName>
        <fullName evidence="1">Uncharacterized protein</fullName>
    </submittedName>
</protein>
<evidence type="ECO:0000313" key="2">
    <source>
        <dbReference type="Proteomes" id="UP001162992"/>
    </source>
</evidence>
<comment type="caution">
    <text evidence="1">The sequence shown here is derived from an EMBL/GenBank/DDBJ whole genome shotgun (WGS) entry which is preliminary data.</text>
</comment>
<name>A0ACC2C046_DIPCM</name>
<dbReference type="EMBL" id="CM055103">
    <property type="protein sequence ID" value="KAJ7535406.1"/>
    <property type="molecule type" value="Genomic_DNA"/>
</dbReference>
<dbReference type="Proteomes" id="UP001162992">
    <property type="component" value="Chromosome 12"/>
</dbReference>
<reference evidence="2" key="1">
    <citation type="journal article" date="2024" name="Proc. Natl. Acad. Sci. U.S.A.">
        <title>Extraordinary preservation of gene collinearity over three hundred million years revealed in homosporous lycophytes.</title>
        <authorList>
            <person name="Li C."/>
            <person name="Wickell D."/>
            <person name="Kuo L.Y."/>
            <person name="Chen X."/>
            <person name="Nie B."/>
            <person name="Liao X."/>
            <person name="Peng D."/>
            <person name="Ji J."/>
            <person name="Jenkins J."/>
            <person name="Williams M."/>
            <person name="Shu S."/>
            <person name="Plott C."/>
            <person name="Barry K."/>
            <person name="Rajasekar S."/>
            <person name="Grimwood J."/>
            <person name="Han X."/>
            <person name="Sun S."/>
            <person name="Hou Z."/>
            <person name="He W."/>
            <person name="Dai G."/>
            <person name="Sun C."/>
            <person name="Schmutz J."/>
            <person name="Leebens-Mack J.H."/>
            <person name="Li F.W."/>
            <person name="Wang L."/>
        </authorList>
    </citation>
    <scope>NUCLEOTIDE SEQUENCE [LARGE SCALE GENOMIC DNA]</scope>
    <source>
        <strain evidence="2">cv. PW_Plant_1</strain>
    </source>
</reference>
<keyword evidence="2" id="KW-1185">Reference proteome</keyword>